<reference evidence="4" key="1">
    <citation type="submission" date="2019-02" db="EMBL/GenBank/DDBJ databases">
        <authorList>
            <person name="Li S.-H."/>
        </authorList>
    </citation>
    <scope>NUCLEOTIDE SEQUENCE</scope>
    <source>
        <strain evidence="4">IMCC14734</strain>
    </source>
</reference>
<evidence type="ECO:0000256" key="1">
    <source>
        <dbReference type="ARBA" id="ARBA00001971"/>
    </source>
</evidence>
<dbReference type="CDD" id="cd11033">
    <property type="entry name" value="CYP142-like"/>
    <property type="match status" value="1"/>
</dbReference>
<keyword evidence="3" id="KW-0503">Monooxygenase</keyword>
<dbReference type="PRINTS" id="PR00359">
    <property type="entry name" value="BP450"/>
</dbReference>
<dbReference type="InterPro" id="IPR036396">
    <property type="entry name" value="Cyt_P450_sf"/>
</dbReference>
<dbReference type="Pfam" id="PF00067">
    <property type="entry name" value="p450"/>
    <property type="match status" value="1"/>
</dbReference>
<keyword evidence="3" id="KW-0479">Metal-binding</keyword>
<dbReference type="InterPro" id="IPR002397">
    <property type="entry name" value="Cyt_P450_B"/>
</dbReference>
<dbReference type="PANTHER" id="PTHR46696">
    <property type="entry name" value="P450, PUTATIVE (EUROFUNG)-RELATED"/>
    <property type="match status" value="1"/>
</dbReference>
<dbReference type="InterPro" id="IPR017972">
    <property type="entry name" value="Cyt_P450_CS"/>
</dbReference>
<sequence>MGNRKNEDNLVSQTSQPNAWEIPLEDMDVSLPELFAADSFWPYFERLRKEDPVHYCANSEYGPYWSVTRYEDIMQVDTSHDVYSSEPGITIRAMDEDFTLPMFIAMDQPRHSEQRAAVNPVVGSRNLPNFAELIRERTCGVLDSLPVGETFNWVDKVSIELTTMMLATLFDFPFEERSKLTRWSDVATAIPGFGIVDTEEQRRAELIECLEYFTELWNQRVNGEPGNDMISMLAHGEATRDMQPLEYLGNLVLLIVGGNDTTRNSMTGGVLALNQFPAEYDKLRANPKLIPSMVSEVIRWQTPLAHMRRRATVDTMLGGKHIKAGDKVVMWYVSGNRDESVFENPDQLIIDRPQVRKHLSFGYGIHRCMGSHLAELQLRILWEEIMQRFDRVEVMGEPVRIASSFVKGYSELQVKLHPLR</sequence>
<keyword evidence="3" id="KW-0408">Iron</keyword>
<dbReference type="SUPFAM" id="SSF48264">
    <property type="entry name" value="Cytochrome P450"/>
    <property type="match status" value="1"/>
</dbReference>
<comment type="cofactor">
    <cofactor evidence="1">
        <name>heme</name>
        <dbReference type="ChEBI" id="CHEBI:30413"/>
    </cofactor>
</comment>
<comment type="similarity">
    <text evidence="2 3">Belongs to the cytochrome P450 family.</text>
</comment>
<name>A0ABT3TAE7_9GAMM</name>
<keyword evidence="3" id="KW-0349">Heme</keyword>
<proteinExistence type="inferred from homology"/>
<protein>
    <submittedName>
        <fullName evidence="4">Cytochrome P450</fullName>
    </submittedName>
</protein>
<dbReference type="InterPro" id="IPR001128">
    <property type="entry name" value="Cyt_P450"/>
</dbReference>
<evidence type="ECO:0000313" key="5">
    <source>
        <dbReference type="Proteomes" id="UP001143362"/>
    </source>
</evidence>
<evidence type="ECO:0000256" key="2">
    <source>
        <dbReference type="ARBA" id="ARBA00010617"/>
    </source>
</evidence>
<dbReference type="PANTHER" id="PTHR46696:SF1">
    <property type="entry name" value="CYTOCHROME P450 YJIB-RELATED"/>
    <property type="match status" value="1"/>
</dbReference>
<dbReference type="RefSeq" id="WP_279243269.1">
    <property type="nucleotide sequence ID" value="NZ_SHNN01000001.1"/>
</dbReference>
<keyword evidence="5" id="KW-1185">Reference proteome</keyword>
<dbReference type="PROSITE" id="PS00086">
    <property type="entry name" value="CYTOCHROME_P450"/>
    <property type="match status" value="1"/>
</dbReference>
<dbReference type="Gene3D" id="1.10.630.10">
    <property type="entry name" value="Cytochrome P450"/>
    <property type="match status" value="1"/>
</dbReference>
<evidence type="ECO:0000256" key="3">
    <source>
        <dbReference type="RuleBase" id="RU000461"/>
    </source>
</evidence>
<keyword evidence="3" id="KW-0560">Oxidoreductase</keyword>
<dbReference type="Proteomes" id="UP001143362">
    <property type="component" value="Unassembled WGS sequence"/>
</dbReference>
<dbReference type="EMBL" id="SHNN01000001">
    <property type="protein sequence ID" value="MCX2979268.1"/>
    <property type="molecule type" value="Genomic_DNA"/>
</dbReference>
<gene>
    <name evidence="4" type="ORF">EYC98_00130</name>
</gene>
<evidence type="ECO:0000313" key="4">
    <source>
        <dbReference type="EMBL" id="MCX2979268.1"/>
    </source>
</evidence>
<accession>A0ABT3TAE7</accession>
<organism evidence="4 5">
    <name type="scientific">Candidatus Litorirhabdus singularis</name>
    <dbReference type="NCBI Taxonomy" id="2518993"/>
    <lineage>
        <taxon>Bacteria</taxon>
        <taxon>Pseudomonadati</taxon>
        <taxon>Pseudomonadota</taxon>
        <taxon>Gammaproteobacteria</taxon>
        <taxon>Cellvibrionales</taxon>
        <taxon>Halieaceae</taxon>
        <taxon>Candidatus Litorirhabdus</taxon>
    </lineage>
</organism>
<comment type="caution">
    <text evidence="4">The sequence shown here is derived from an EMBL/GenBank/DDBJ whole genome shotgun (WGS) entry which is preliminary data.</text>
</comment>